<proteinExistence type="predicted"/>
<comment type="caution">
    <text evidence="4">The sequence shown here is derived from an EMBL/GenBank/DDBJ whole genome shotgun (WGS) entry which is preliminary data.</text>
</comment>
<reference evidence="4 5" key="1">
    <citation type="submission" date="2023-10" db="EMBL/GenBank/DDBJ databases">
        <title>Marimonas sp. nov. isolated from tidal mud flat.</title>
        <authorList>
            <person name="Jaincy N.J."/>
            <person name="Srinivasan S."/>
            <person name="Lee S.-S."/>
        </authorList>
    </citation>
    <scope>NUCLEOTIDE SEQUENCE [LARGE SCALE GENOMIC DNA]</scope>
    <source>
        <strain evidence="4 5">MJ-SS3</strain>
    </source>
</reference>
<feature type="signal peptide" evidence="2">
    <location>
        <begin position="1"/>
        <end position="25"/>
    </location>
</feature>
<dbReference type="Pfam" id="PF18962">
    <property type="entry name" value="Por_Secre_tail"/>
    <property type="match status" value="1"/>
</dbReference>
<dbReference type="RefSeq" id="WP_316661387.1">
    <property type="nucleotide sequence ID" value="NZ_JAWHTF010000002.1"/>
</dbReference>
<keyword evidence="5" id="KW-1185">Reference proteome</keyword>
<evidence type="ECO:0000256" key="1">
    <source>
        <dbReference type="ARBA" id="ARBA00022729"/>
    </source>
</evidence>
<gene>
    <name evidence="4" type="ORF">RXV94_04980</name>
</gene>
<keyword evidence="1 2" id="KW-0732">Signal</keyword>
<evidence type="ECO:0000313" key="5">
    <source>
        <dbReference type="Proteomes" id="UP001268651"/>
    </source>
</evidence>
<evidence type="ECO:0000313" key="4">
    <source>
        <dbReference type="EMBL" id="MDU8885506.1"/>
    </source>
</evidence>
<evidence type="ECO:0000256" key="2">
    <source>
        <dbReference type="SAM" id="SignalP"/>
    </source>
</evidence>
<dbReference type="NCBIfam" id="TIGR04183">
    <property type="entry name" value="Por_Secre_tail"/>
    <property type="match status" value="1"/>
</dbReference>
<feature type="chain" id="PRO_5045056932" evidence="2">
    <location>
        <begin position="26"/>
        <end position="253"/>
    </location>
</feature>
<evidence type="ECO:0000259" key="3">
    <source>
        <dbReference type="Pfam" id="PF18962"/>
    </source>
</evidence>
<name>A0ABU3U5A4_9FLAO</name>
<accession>A0ABU3U5A4</accession>
<sequence length="253" mass="27786">MKNNYNFKKSIIVFICILSGFVSFAQVDMVAAVDVTPPVTNGQTFNYTLETVSTGTVYNAVRVLITYNPSVIQVNSFIPSGAFNLVLVNDISVPGEIRYEAAKTGSNFNDTRAVFSAEFEVLDETQNIVIVNDTNPTDGAFVSNPGGNQVLGTTNDIDFSTLSVSNKVFRDSLIVYPNPARGELFIKVNSQLSSKIESLKIYSIEGKLIESRNQLTAIQGEIAIDISRLRSAFYFMTVTAEDARQATYKILVK</sequence>
<dbReference type="EMBL" id="JAWHTF010000002">
    <property type="protein sequence ID" value="MDU8885506.1"/>
    <property type="molecule type" value="Genomic_DNA"/>
</dbReference>
<organism evidence="4 5">
    <name type="scientific">Gilvirhabdus luticola</name>
    <dbReference type="NCBI Taxonomy" id="3079858"/>
    <lineage>
        <taxon>Bacteria</taxon>
        <taxon>Pseudomonadati</taxon>
        <taxon>Bacteroidota</taxon>
        <taxon>Flavobacteriia</taxon>
        <taxon>Flavobacteriales</taxon>
        <taxon>Flavobacteriaceae</taxon>
        <taxon>Gilvirhabdus</taxon>
    </lineage>
</organism>
<dbReference type="Proteomes" id="UP001268651">
    <property type="component" value="Unassembled WGS sequence"/>
</dbReference>
<dbReference type="Gene3D" id="2.60.40.680">
    <property type="match status" value="1"/>
</dbReference>
<protein>
    <submittedName>
        <fullName evidence="4">T9SS type A sorting domain-containing protein</fullName>
    </submittedName>
</protein>
<dbReference type="InterPro" id="IPR026444">
    <property type="entry name" value="Secre_tail"/>
</dbReference>
<feature type="domain" description="Secretion system C-terminal sorting" evidence="3">
    <location>
        <begin position="175"/>
        <end position="251"/>
    </location>
</feature>